<name>A0ABN7VUM4_GIGMA</name>
<dbReference type="EMBL" id="CAJVQB010022485">
    <property type="protein sequence ID" value="CAG8799730.1"/>
    <property type="molecule type" value="Genomic_DNA"/>
</dbReference>
<gene>
    <name evidence="1" type="ORF">GMARGA_LOCUS22840</name>
</gene>
<comment type="caution">
    <text evidence="1">The sequence shown here is derived from an EMBL/GenBank/DDBJ whole genome shotgun (WGS) entry which is preliminary data.</text>
</comment>
<evidence type="ECO:0000313" key="1">
    <source>
        <dbReference type="EMBL" id="CAG8799730.1"/>
    </source>
</evidence>
<accession>A0ABN7VUM4</accession>
<dbReference type="Proteomes" id="UP000789901">
    <property type="component" value="Unassembled WGS sequence"/>
</dbReference>
<evidence type="ECO:0000313" key="2">
    <source>
        <dbReference type="Proteomes" id="UP000789901"/>
    </source>
</evidence>
<reference evidence="1 2" key="1">
    <citation type="submission" date="2021-06" db="EMBL/GenBank/DDBJ databases">
        <authorList>
            <person name="Kallberg Y."/>
            <person name="Tangrot J."/>
            <person name="Rosling A."/>
        </authorList>
    </citation>
    <scope>NUCLEOTIDE SEQUENCE [LARGE SCALE GENOMIC DNA]</scope>
    <source>
        <strain evidence="1 2">120-4 pot B 10/14</strain>
    </source>
</reference>
<keyword evidence="2" id="KW-1185">Reference proteome</keyword>
<proteinExistence type="predicted"/>
<organism evidence="1 2">
    <name type="scientific">Gigaspora margarita</name>
    <dbReference type="NCBI Taxonomy" id="4874"/>
    <lineage>
        <taxon>Eukaryota</taxon>
        <taxon>Fungi</taxon>
        <taxon>Fungi incertae sedis</taxon>
        <taxon>Mucoromycota</taxon>
        <taxon>Glomeromycotina</taxon>
        <taxon>Glomeromycetes</taxon>
        <taxon>Diversisporales</taxon>
        <taxon>Gigasporaceae</taxon>
        <taxon>Gigaspora</taxon>
    </lineage>
</organism>
<protein>
    <submittedName>
        <fullName evidence="1">45550_t:CDS:1</fullName>
    </submittedName>
</protein>
<sequence>MLLDAFKKQVKMLFKVNIWIYFSDTVWIATKISQIGVCSTTKSLKLIYEFLVGELPKQWFSTSTLAMWHKDVSQIQVKELLFCIQKVSSYGVMIDESARGETKHFILNKVLDLLNEQEFEKIIQDLEQELEKAIEHSKK</sequence>